<keyword evidence="4 6" id="KW-0378">Hydrolase</keyword>
<evidence type="ECO:0000256" key="7">
    <source>
        <dbReference type="RuleBase" id="RU003355"/>
    </source>
</evidence>
<comment type="similarity">
    <text evidence="1 6 7">Belongs to the peptidase S8 family.</text>
</comment>
<dbReference type="AlphaFoldDB" id="A0A1I7HR78"/>
<proteinExistence type="inferred from homology"/>
<evidence type="ECO:0000256" key="2">
    <source>
        <dbReference type="ARBA" id="ARBA00022670"/>
    </source>
</evidence>
<dbReference type="SUPFAM" id="SSF52743">
    <property type="entry name" value="Subtilisin-like"/>
    <property type="match status" value="1"/>
</dbReference>
<dbReference type="PRINTS" id="PR00723">
    <property type="entry name" value="SUBTILISIN"/>
</dbReference>
<dbReference type="InterPro" id="IPR050131">
    <property type="entry name" value="Peptidase_S8_subtilisin-like"/>
</dbReference>
<dbReference type="CDD" id="cd07493">
    <property type="entry name" value="Peptidases_S8_9"/>
    <property type="match status" value="1"/>
</dbReference>
<feature type="domain" description="Peptidase S8/S53" evidence="9">
    <location>
        <begin position="170"/>
        <end position="445"/>
    </location>
</feature>
<evidence type="ECO:0000256" key="1">
    <source>
        <dbReference type="ARBA" id="ARBA00011073"/>
    </source>
</evidence>
<evidence type="ECO:0000313" key="11">
    <source>
        <dbReference type="EMBL" id="SFU63197.1"/>
    </source>
</evidence>
<dbReference type="PROSITE" id="PS00138">
    <property type="entry name" value="SUBTILASE_SER"/>
    <property type="match status" value="1"/>
</dbReference>
<dbReference type="PROSITE" id="PS00136">
    <property type="entry name" value="SUBTILASE_ASP"/>
    <property type="match status" value="1"/>
</dbReference>
<dbReference type="Proteomes" id="UP000199138">
    <property type="component" value="Unassembled WGS sequence"/>
</dbReference>
<protein>
    <submittedName>
        <fullName evidence="11">Por secretion system C-terminal sorting domain-containing protein</fullName>
    </submittedName>
</protein>
<dbReference type="EMBL" id="FPBK01000010">
    <property type="protein sequence ID" value="SFU63197.1"/>
    <property type="molecule type" value="Genomic_DNA"/>
</dbReference>
<feature type="active site" description="Charge relay system" evidence="6">
    <location>
        <position position="179"/>
    </location>
</feature>
<feature type="domain" description="Secretion system C-terminal sorting" evidence="10">
    <location>
        <begin position="470"/>
        <end position="529"/>
    </location>
</feature>
<dbReference type="InterPro" id="IPR023828">
    <property type="entry name" value="Peptidase_S8_Ser-AS"/>
</dbReference>
<keyword evidence="3 8" id="KW-0732">Signal</keyword>
<evidence type="ECO:0000256" key="3">
    <source>
        <dbReference type="ARBA" id="ARBA00022729"/>
    </source>
</evidence>
<accession>A0A1I7HR78</accession>
<evidence type="ECO:0000256" key="5">
    <source>
        <dbReference type="ARBA" id="ARBA00022825"/>
    </source>
</evidence>
<evidence type="ECO:0000259" key="10">
    <source>
        <dbReference type="Pfam" id="PF18962"/>
    </source>
</evidence>
<organism evidence="11 12">
    <name type="scientific">Pustulibacterium marinum</name>
    <dbReference type="NCBI Taxonomy" id="1224947"/>
    <lineage>
        <taxon>Bacteria</taxon>
        <taxon>Pseudomonadati</taxon>
        <taxon>Bacteroidota</taxon>
        <taxon>Flavobacteriia</taxon>
        <taxon>Flavobacteriales</taxon>
        <taxon>Flavobacteriaceae</taxon>
        <taxon>Pustulibacterium</taxon>
    </lineage>
</organism>
<dbReference type="NCBIfam" id="TIGR04183">
    <property type="entry name" value="Por_Secre_tail"/>
    <property type="match status" value="1"/>
</dbReference>
<dbReference type="PROSITE" id="PS51892">
    <property type="entry name" value="SUBTILASE"/>
    <property type="match status" value="1"/>
</dbReference>
<keyword evidence="5 6" id="KW-0720">Serine protease</keyword>
<evidence type="ECO:0000256" key="8">
    <source>
        <dbReference type="SAM" id="SignalP"/>
    </source>
</evidence>
<dbReference type="Gene3D" id="3.40.50.200">
    <property type="entry name" value="Peptidase S8/S53 domain"/>
    <property type="match status" value="1"/>
</dbReference>
<gene>
    <name evidence="11" type="ORF">SAMN05216480_110163</name>
</gene>
<reference evidence="11 12" key="1">
    <citation type="submission" date="2016-10" db="EMBL/GenBank/DDBJ databases">
        <authorList>
            <person name="de Groot N.N."/>
        </authorList>
    </citation>
    <scope>NUCLEOTIDE SEQUENCE [LARGE SCALE GENOMIC DNA]</scope>
    <source>
        <strain evidence="11 12">CGMCC 1.12333</strain>
    </source>
</reference>
<dbReference type="PANTHER" id="PTHR43806:SF67">
    <property type="entry name" value="EGF-LIKE DOMAIN-CONTAINING PROTEIN"/>
    <property type="match status" value="1"/>
</dbReference>
<keyword evidence="2 6" id="KW-0645">Protease</keyword>
<feature type="signal peptide" evidence="8">
    <location>
        <begin position="1"/>
        <end position="21"/>
    </location>
</feature>
<dbReference type="GO" id="GO:0004252">
    <property type="term" value="F:serine-type endopeptidase activity"/>
    <property type="evidence" value="ECO:0007669"/>
    <property type="project" value="UniProtKB-UniRule"/>
</dbReference>
<dbReference type="PIRSF" id="PIRSF037903">
    <property type="entry name" value="Subtilisin_rel_GFO_2223"/>
    <property type="match status" value="1"/>
</dbReference>
<keyword evidence="12" id="KW-1185">Reference proteome</keyword>
<dbReference type="InterPro" id="IPR023827">
    <property type="entry name" value="Peptidase_S8_Asp-AS"/>
</dbReference>
<dbReference type="PANTHER" id="PTHR43806">
    <property type="entry name" value="PEPTIDASE S8"/>
    <property type="match status" value="1"/>
</dbReference>
<dbReference type="Pfam" id="PF18962">
    <property type="entry name" value="Por_Secre_tail"/>
    <property type="match status" value="1"/>
</dbReference>
<sequence>MQFMKYFCLVILLFVSNIALSQQEEHAWVYFTDKPNATTALQTPLSILTQDAIDRKNLHNTAIDERDVPVDETYITTIKNQTGIVVKAKSKWMNCVHVIGTQTNVDALLNLAIVDSIHYADNTLNTSSRFFQSEKSENKFQVNVDFDYGNAENQVDMLNVDELHEADYSGEGMIIAVLDAGFPNVNTMGGLQRLRDNNNLLGGYDFVLRSSDFNNTSLNSHGTLVLSDMAGYIEDDFVGTGPDAGYYLFRTEDASSETPVEESYWVEAAERADSLGVDIINSSLGYTTFDESRYDYTMNDMDGNTAFITKGANIAVEKGILVVNSAGNSGNSNSFYKIGAPADGDAFAIGAVDADENYASFSSIGPSADGRVKPDVVAQGQLSAVITSGNNITYASGTSFSSPIMAGAIASFWQADPSKTNLEIMQLVRESASIYDNPTNQLGYGIPNFDDALEELLSTSSFSEATLQFYPNPVSDKIYFKNFIGNEKISIYNSMGQVLIHEENISASGMDISNFDRGIYIVEVSKNDELINFKILKQ</sequence>
<evidence type="ECO:0000256" key="6">
    <source>
        <dbReference type="PROSITE-ProRule" id="PRU01240"/>
    </source>
</evidence>
<evidence type="ECO:0000259" key="9">
    <source>
        <dbReference type="Pfam" id="PF00082"/>
    </source>
</evidence>
<dbReference type="InterPro" id="IPR017317">
    <property type="entry name" value="Pept_S8_subtilisin_bacteroid-2"/>
</dbReference>
<feature type="active site" description="Charge relay system" evidence="6">
    <location>
        <position position="399"/>
    </location>
</feature>
<dbReference type="InterPro" id="IPR000209">
    <property type="entry name" value="Peptidase_S8/S53_dom"/>
</dbReference>
<name>A0A1I7HR78_9FLAO</name>
<feature type="active site" description="Charge relay system" evidence="6">
    <location>
        <position position="221"/>
    </location>
</feature>
<dbReference type="InterPro" id="IPR015500">
    <property type="entry name" value="Peptidase_S8_subtilisin-rel"/>
</dbReference>
<dbReference type="STRING" id="1224947.SAMN05216480_110163"/>
<dbReference type="Pfam" id="PF00082">
    <property type="entry name" value="Peptidase_S8"/>
    <property type="match status" value="1"/>
</dbReference>
<evidence type="ECO:0000313" key="12">
    <source>
        <dbReference type="Proteomes" id="UP000199138"/>
    </source>
</evidence>
<dbReference type="InterPro" id="IPR026444">
    <property type="entry name" value="Secre_tail"/>
</dbReference>
<dbReference type="InterPro" id="IPR036852">
    <property type="entry name" value="Peptidase_S8/S53_dom_sf"/>
</dbReference>
<feature type="chain" id="PRO_5011539258" evidence="8">
    <location>
        <begin position="22"/>
        <end position="538"/>
    </location>
</feature>
<evidence type="ECO:0000256" key="4">
    <source>
        <dbReference type="ARBA" id="ARBA00022801"/>
    </source>
</evidence>
<dbReference type="GO" id="GO:0006508">
    <property type="term" value="P:proteolysis"/>
    <property type="evidence" value="ECO:0007669"/>
    <property type="project" value="UniProtKB-KW"/>
</dbReference>